<dbReference type="EMBL" id="JBGFUD010013831">
    <property type="protein sequence ID" value="MFH4983802.1"/>
    <property type="molecule type" value="Genomic_DNA"/>
</dbReference>
<protein>
    <recommendedName>
        <fullName evidence="3">Galectin</fullName>
    </recommendedName>
</protein>
<sequence length="133" mass="14834">MSQHFSGSRIVIHGMFAQYAPFNIYIKSDKGADTMQIAGLLGGSSDFGFHPGKTTISGYTKSVVCWNYTFYNGKTVVIVIEVKEHGIKYYGDGELVCTFENDTFKRNDISQIDVSGSLEVLGYGSNTCDYYRY</sequence>
<dbReference type="Proteomes" id="UP001608902">
    <property type="component" value="Unassembled WGS sequence"/>
</dbReference>
<comment type="caution">
    <text evidence="1">The sequence shown here is derived from an EMBL/GenBank/DDBJ whole genome shotgun (WGS) entry which is preliminary data.</text>
</comment>
<keyword evidence="2" id="KW-1185">Reference proteome</keyword>
<dbReference type="InterPro" id="IPR013320">
    <property type="entry name" value="ConA-like_dom_sf"/>
</dbReference>
<organism evidence="1 2">
    <name type="scientific">Gnathostoma spinigerum</name>
    <dbReference type="NCBI Taxonomy" id="75299"/>
    <lineage>
        <taxon>Eukaryota</taxon>
        <taxon>Metazoa</taxon>
        <taxon>Ecdysozoa</taxon>
        <taxon>Nematoda</taxon>
        <taxon>Chromadorea</taxon>
        <taxon>Rhabditida</taxon>
        <taxon>Spirurina</taxon>
        <taxon>Gnathostomatomorpha</taxon>
        <taxon>Gnathostomatoidea</taxon>
        <taxon>Gnathostomatidae</taxon>
        <taxon>Gnathostoma</taxon>
    </lineage>
</organism>
<proteinExistence type="predicted"/>
<dbReference type="AlphaFoldDB" id="A0ABD6EXH2"/>
<dbReference type="SUPFAM" id="SSF49899">
    <property type="entry name" value="Concanavalin A-like lectins/glucanases"/>
    <property type="match status" value="1"/>
</dbReference>
<dbReference type="Gene3D" id="2.60.120.200">
    <property type="match status" value="1"/>
</dbReference>
<name>A0ABD6EXH2_9BILA</name>
<reference evidence="1 2" key="1">
    <citation type="submission" date="2024-08" db="EMBL/GenBank/DDBJ databases">
        <title>Gnathostoma spinigerum genome.</title>
        <authorList>
            <person name="Gonzalez-Bertolin B."/>
            <person name="Monzon S."/>
            <person name="Zaballos A."/>
            <person name="Jimenez P."/>
            <person name="Dekumyoy P."/>
            <person name="Varona S."/>
            <person name="Cuesta I."/>
            <person name="Sumanam S."/>
            <person name="Adisakwattana P."/>
            <person name="Gasser R.B."/>
            <person name="Hernandez-Gonzalez A."/>
            <person name="Young N.D."/>
            <person name="Perteguer M.J."/>
        </authorList>
    </citation>
    <scope>NUCLEOTIDE SEQUENCE [LARGE SCALE GENOMIC DNA]</scope>
    <source>
        <strain evidence="1">AL3</strain>
        <tissue evidence="1">Liver</tissue>
    </source>
</reference>
<accession>A0ABD6EXH2</accession>
<evidence type="ECO:0000313" key="2">
    <source>
        <dbReference type="Proteomes" id="UP001608902"/>
    </source>
</evidence>
<evidence type="ECO:0008006" key="3">
    <source>
        <dbReference type="Google" id="ProtNLM"/>
    </source>
</evidence>
<evidence type="ECO:0000313" key="1">
    <source>
        <dbReference type="EMBL" id="MFH4983802.1"/>
    </source>
</evidence>
<gene>
    <name evidence="1" type="ORF">AB6A40_010511</name>
</gene>